<feature type="compositionally biased region" description="Polar residues" evidence="1">
    <location>
        <begin position="27"/>
        <end position="38"/>
    </location>
</feature>
<feature type="compositionally biased region" description="Basic and acidic residues" evidence="1">
    <location>
        <begin position="268"/>
        <end position="323"/>
    </location>
</feature>
<reference evidence="2" key="2">
    <citation type="submission" date="2022-01" db="EMBL/GenBank/DDBJ databases">
        <authorList>
            <person name="Yamashiro T."/>
            <person name="Shiraishi A."/>
            <person name="Satake H."/>
            <person name="Nakayama K."/>
        </authorList>
    </citation>
    <scope>NUCLEOTIDE SEQUENCE</scope>
</reference>
<keyword evidence="3" id="KW-1185">Reference proteome</keyword>
<proteinExistence type="predicted"/>
<evidence type="ECO:0000256" key="1">
    <source>
        <dbReference type="SAM" id="MobiDB-lite"/>
    </source>
</evidence>
<protein>
    <submittedName>
        <fullName evidence="2">Uncharacterized protein</fullName>
    </submittedName>
</protein>
<reference evidence="2" key="1">
    <citation type="journal article" date="2022" name="Int. J. Mol. Sci.">
        <title>Draft Genome of Tanacetum Coccineum: Genomic Comparison of Closely Related Tanacetum-Family Plants.</title>
        <authorList>
            <person name="Yamashiro T."/>
            <person name="Shiraishi A."/>
            <person name="Nakayama K."/>
            <person name="Satake H."/>
        </authorList>
    </citation>
    <scope>NUCLEOTIDE SEQUENCE</scope>
</reference>
<evidence type="ECO:0000313" key="2">
    <source>
        <dbReference type="EMBL" id="GJS58296.1"/>
    </source>
</evidence>
<feature type="compositionally biased region" description="Basic and acidic residues" evidence="1">
    <location>
        <begin position="1"/>
        <end position="16"/>
    </location>
</feature>
<feature type="region of interest" description="Disordered" evidence="1">
    <location>
        <begin position="374"/>
        <end position="400"/>
    </location>
</feature>
<evidence type="ECO:0000313" key="3">
    <source>
        <dbReference type="Proteomes" id="UP001151760"/>
    </source>
</evidence>
<sequence>MDIREELLLSKGDKLPKSSVLPDSDQNKQLNKPKSSSGVKGIDRVSPIKSKGTGNSDSPRSRHVTMSERDMLVSSNPQSVSQFNPITGELFSSSANVDFSGIASVVSNKLTEFEKDKALKHKAPVKNPTDVVYKPQKQKAPVKKPTAVVDKPDAVVVQETDKEPVEKPDVVGNVSISEVLSSALFPDETNCDNVIEKVLKKYKVKGNVKASVKDNVDVKGSLVSVKDNVDAKGSLPPVKDKVEVKGVNVSVNEKPVDKVKAPVSVNEKPMDKVKAPVKDKVDVGKDDVGKAPVKAVKEPVKAKSDVPNDKVKAPVKPVKDKVDVSVNKGSSSAKAPVKDKVNPKSKSAVSKDKPKQKEKLIVQELYVRVSRKKILKGKSKKKDSSSDDDDDVDSSSDDVDSSVIGRNVSAYDYPVKMNIFLLCYDFSRTISVVSVAQFLFENALE</sequence>
<dbReference type="Proteomes" id="UP001151760">
    <property type="component" value="Unassembled WGS sequence"/>
</dbReference>
<feature type="region of interest" description="Disordered" evidence="1">
    <location>
        <begin position="257"/>
        <end position="356"/>
    </location>
</feature>
<organism evidence="2 3">
    <name type="scientific">Tanacetum coccineum</name>
    <dbReference type="NCBI Taxonomy" id="301880"/>
    <lineage>
        <taxon>Eukaryota</taxon>
        <taxon>Viridiplantae</taxon>
        <taxon>Streptophyta</taxon>
        <taxon>Embryophyta</taxon>
        <taxon>Tracheophyta</taxon>
        <taxon>Spermatophyta</taxon>
        <taxon>Magnoliopsida</taxon>
        <taxon>eudicotyledons</taxon>
        <taxon>Gunneridae</taxon>
        <taxon>Pentapetalae</taxon>
        <taxon>asterids</taxon>
        <taxon>campanulids</taxon>
        <taxon>Asterales</taxon>
        <taxon>Asteraceae</taxon>
        <taxon>Asteroideae</taxon>
        <taxon>Anthemideae</taxon>
        <taxon>Anthemidinae</taxon>
        <taxon>Tanacetum</taxon>
    </lineage>
</organism>
<comment type="caution">
    <text evidence="2">The sequence shown here is derived from an EMBL/GenBank/DDBJ whole genome shotgun (WGS) entry which is preliminary data.</text>
</comment>
<feature type="compositionally biased region" description="Acidic residues" evidence="1">
    <location>
        <begin position="386"/>
        <end position="400"/>
    </location>
</feature>
<feature type="region of interest" description="Disordered" evidence="1">
    <location>
        <begin position="1"/>
        <end position="80"/>
    </location>
</feature>
<dbReference type="EMBL" id="BQNB010009068">
    <property type="protein sequence ID" value="GJS58296.1"/>
    <property type="molecule type" value="Genomic_DNA"/>
</dbReference>
<name>A0ABQ4WZE9_9ASTR</name>
<accession>A0ABQ4WZE9</accession>
<gene>
    <name evidence="2" type="ORF">Tco_0653080</name>
</gene>